<name>A0A401ULY4_9CLOT</name>
<dbReference type="GO" id="GO:0004061">
    <property type="term" value="F:arylformamidase activity"/>
    <property type="evidence" value="ECO:0007669"/>
    <property type="project" value="InterPro"/>
</dbReference>
<accession>A0A401ULY4</accession>
<dbReference type="PANTHER" id="PTHR31118">
    <property type="entry name" value="CYCLASE-LIKE PROTEIN 2"/>
    <property type="match status" value="1"/>
</dbReference>
<proteinExistence type="predicted"/>
<dbReference type="AlphaFoldDB" id="A0A401ULY4"/>
<comment type="caution">
    <text evidence="1">The sequence shown here is derived from an EMBL/GenBank/DDBJ whole genome shotgun (WGS) entry which is preliminary data.</text>
</comment>
<sequence length="207" mass="23884">MEQLIDLTHIIEDTMPIYPGDITTNLFQNKYLSINSHNNFRLEISMHTGTHIDSPMHLTESNKYISELSVDSFIATGCILDVRNQPIIQMKSVYEESIKENSIVLLYTGFDKLYGMPEYYEDHPLLDMDLCKFLLKKNVKMVGIDMPSPDKYPFEIHKFLLENKICIIENLTNLDKLLGNKNFEVMAFPLKIKADSSMARVVARSKL</sequence>
<dbReference type="PANTHER" id="PTHR31118:SF32">
    <property type="entry name" value="KYNURENINE FORMAMIDASE"/>
    <property type="match status" value="1"/>
</dbReference>
<dbReference type="Proteomes" id="UP000287872">
    <property type="component" value="Unassembled WGS sequence"/>
</dbReference>
<gene>
    <name evidence="1" type="ORF">Ctaglu_21650</name>
</gene>
<dbReference type="Pfam" id="PF04199">
    <property type="entry name" value="Cyclase"/>
    <property type="match status" value="1"/>
</dbReference>
<dbReference type="EMBL" id="BHYK01000010">
    <property type="protein sequence ID" value="GCD10542.1"/>
    <property type="molecule type" value="Genomic_DNA"/>
</dbReference>
<dbReference type="RefSeq" id="WP_125001342.1">
    <property type="nucleotide sequence ID" value="NZ_BHYK01000010.1"/>
</dbReference>
<dbReference type="InterPro" id="IPR007325">
    <property type="entry name" value="KFase/CYL"/>
</dbReference>
<organism evidence="1 2">
    <name type="scientific">Clostridium tagluense</name>
    <dbReference type="NCBI Taxonomy" id="360422"/>
    <lineage>
        <taxon>Bacteria</taxon>
        <taxon>Bacillati</taxon>
        <taxon>Bacillota</taxon>
        <taxon>Clostridia</taxon>
        <taxon>Eubacteriales</taxon>
        <taxon>Clostridiaceae</taxon>
        <taxon>Clostridium</taxon>
    </lineage>
</organism>
<evidence type="ECO:0000313" key="2">
    <source>
        <dbReference type="Proteomes" id="UP000287872"/>
    </source>
</evidence>
<keyword evidence="2" id="KW-1185">Reference proteome</keyword>
<dbReference type="OrthoDB" id="9796085at2"/>
<dbReference type="GO" id="GO:0019441">
    <property type="term" value="P:L-tryptophan catabolic process to kynurenine"/>
    <property type="evidence" value="ECO:0007669"/>
    <property type="project" value="InterPro"/>
</dbReference>
<dbReference type="SUPFAM" id="SSF102198">
    <property type="entry name" value="Putative cyclase"/>
    <property type="match status" value="1"/>
</dbReference>
<evidence type="ECO:0000313" key="1">
    <source>
        <dbReference type="EMBL" id="GCD10542.1"/>
    </source>
</evidence>
<reference evidence="1 2" key="1">
    <citation type="submission" date="2018-11" db="EMBL/GenBank/DDBJ databases">
        <title>Genome sequencing and assembly of Clostridium tagluense strain A121.</title>
        <authorList>
            <person name="Murakami T."/>
            <person name="Segawa T."/>
            <person name="Shcherbakova V.A."/>
            <person name="Mori H."/>
            <person name="Yoshimura Y."/>
        </authorList>
    </citation>
    <scope>NUCLEOTIDE SEQUENCE [LARGE SCALE GENOMIC DNA]</scope>
    <source>
        <strain evidence="1 2">A121</strain>
    </source>
</reference>
<dbReference type="Gene3D" id="3.50.30.50">
    <property type="entry name" value="Putative cyclase"/>
    <property type="match status" value="1"/>
</dbReference>
<protein>
    <submittedName>
        <fullName evidence="1">Cyclase</fullName>
    </submittedName>
</protein>
<dbReference type="InterPro" id="IPR037175">
    <property type="entry name" value="KFase_sf"/>
</dbReference>